<dbReference type="Proteomes" id="UP001403385">
    <property type="component" value="Unassembled WGS sequence"/>
</dbReference>
<evidence type="ECO:0000259" key="3">
    <source>
        <dbReference type="Pfam" id="PF05193"/>
    </source>
</evidence>
<dbReference type="Pfam" id="PF00675">
    <property type="entry name" value="Peptidase_M16"/>
    <property type="match status" value="1"/>
</dbReference>
<evidence type="ECO:0000256" key="1">
    <source>
        <dbReference type="SAM" id="SignalP"/>
    </source>
</evidence>
<evidence type="ECO:0000259" key="2">
    <source>
        <dbReference type="Pfam" id="PF00675"/>
    </source>
</evidence>
<dbReference type="PANTHER" id="PTHR11851">
    <property type="entry name" value="METALLOPROTEASE"/>
    <property type="match status" value="1"/>
</dbReference>
<accession>A0AAW9SE09</accession>
<feature type="signal peptide" evidence="1">
    <location>
        <begin position="1"/>
        <end position="20"/>
    </location>
</feature>
<keyword evidence="5" id="KW-1185">Reference proteome</keyword>
<organism evidence="4 5">
    <name type="scientific">Rapidithrix thailandica</name>
    <dbReference type="NCBI Taxonomy" id="413964"/>
    <lineage>
        <taxon>Bacteria</taxon>
        <taxon>Pseudomonadati</taxon>
        <taxon>Bacteroidota</taxon>
        <taxon>Cytophagia</taxon>
        <taxon>Cytophagales</taxon>
        <taxon>Flammeovirgaceae</taxon>
        <taxon>Rapidithrix</taxon>
    </lineage>
</organism>
<evidence type="ECO:0000313" key="4">
    <source>
        <dbReference type="EMBL" id="MEN7549101.1"/>
    </source>
</evidence>
<sequence>MKYLLIYVSFCLAFTAEVVAQKVDRTQAPEPGPAPEIKIGKAERFELENGLKVIVVENHKLPRVSFNLSLDLDPVYEGKNAGYVDLAGQLLMHGTQNRSKSELDEEVDFIGASLGSSSTGVYGSALTKHTDKLLELMSDVLFNPSFPEAELDKLKKQTISGIQAGKDDPNSIASNVRSALVYGKDHPYGENATEKTVENVTVEACKKYYTTYFKPDAAYLVVVGDINRSKAEELARKYFSKWPEGEVPSHQYATPKAPAERIVALVDRPTSVQSVINVTFPVTLKVGDPDVVKTSVLNQILGGGFSSRLMQNLREDKAFTYGARSSLSSDRLIGSFNAYASVRNQVTDSAVNEFLYEIEKIVEETVTDKELKAAKAYLTGSFARSLESPSTIARFALNTALYKLPEDYYATYLQRLNAVTVEDLKSVAKKYISPEQAYVLIVGKADDYADKVARFGKVNYFDIYGDAYEPGVKTELPEGLTAQQVINSYIKAIGGEENLNKVEDVYIKMKASMQGRELDIENIRKAPNKSFSTISMNGMAVFKQVYNGSDLVMTQMGQPIEVEEGDKKDIVFQSMIFPELHMNEMGVNLELKGIEQIEDKAAYALEMEMPSGKKSTLYFDIASGLKVRTSMVVETPQGEIAQVTDFADYKEYNGVKFPQTIIMPMGPMKLEAKAASIQVNSGISDDTFKVQ</sequence>
<dbReference type="EMBL" id="JBDKWZ010000007">
    <property type="protein sequence ID" value="MEN7549101.1"/>
    <property type="molecule type" value="Genomic_DNA"/>
</dbReference>
<comment type="caution">
    <text evidence="4">The sequence shown here is derived from an EMBL/GenBank/DDBJ whole genome shotgun (WGS) entry which is preliminary data.</text>
</comment>
<dbReference type="InterPro" id="IPR011249">
    <property type="entry name" value="Metalloenz_LuxS/M16"/>
</dbReference>
<name>A0AAW9SE09_9BACT</name>
<dbReference type="AlphaFoldDB" id="A0AAW9SE09"/>
<dbReference type="InterPro" id="IPR007863">
    <property type="entry name" value="Peptidase_M16_C"/>
</dbReference>
<dbReference type="Pfam" id="PF05193">
    <property type="entry name" value="Peptidase_M16_C"/>
    <property type="match status" value="1"/>
</dbReference>
<protein>
    <submittedName>
        <fullName evidence="4">Pitrilysin family protein</fullName>
    </submittedName>
</protein>
<dbReference type="Gene3D" id="3.30.830.10">
    <property type="entry name" value="Metalloenzyme, LuxS/M16 peptidase-like"/>
    <property type="match status" value="2"/>
</dbReference>
<gene>
    <name evidence="4" type="ORF">AAG747_14355</name>
</gene>
<dbReference type="GO" id="GO:0046872">
    <property type="term" value="F:metal ion binding"/>
    <property type="evidence" value="ECO:0007669"/>
    <property type="project" value="InterPro"/>
</dbReference>
<dbReference type="InterPro" id="IPR011765">
    <property type="entry name" value="Pept_M16_N"/>
</dbReference>
<dbReference type="Gene3D" id="2.50.20.10">
    <property type="entry name" value="Lipoprotein localisation LolA/LolB/LppX"/>
    <property type="match status" value="1"/>
</dbReference>
<feature type="chain" id="PRO_5043555667" evidence="1">
    <location>
        <begin position="21"/>
        <end position="691"/>
    </location>
</feature>
<dbReference type="SUPFAM" id="SSF63411">
    <property type="entry name" value="LuxS/MPP-like metallohydrolase"/>
    <property type="match status" value="2"/>
</dbReference>
<proteinExistence type="predicted"/>
<reference evidence="4 5" key="1">
    <citation type="submission" date="2024-04" db="EMBL/GenBank/DDBJ databases">
        <title>Novel genus in family Flammeovirgaceae.</title>
        <authorList>
            <person name="Nguyen T.H."/>
            <person name="Vuong T.Q."/>
            <person name="Le H."/>
            <person name="Kim S.-G."/>
        </authorList>
    </citation>
    <scope>NUCLEOTIDE SEQUENCE [LARGE SCALE GENOMIC DNA]</scope>
    <source>
        <strain evidence="4 5">JCM 23209</strain>
    </source>
</reference>
<dbReference type="RefSeq" id="WP_346821872.1">
    <property type="nucleotide sequence ID" value="NZ_JBDKWZ010000007.1"/>
</dbReference>
<keyword evidence="1" id="KW-0732">Signal</keyword>
<evidence type="ECO:0000313" key="5">
    <source>
        <dbReference type="Proteomes" id="UP001403385"/>
    </source>
</evidence>
<dbReference type="PANTHER" id="PTHR11851:SF224">
    <property type="entry name" value="PROCESSING PROTEASE"/>
    <property type="match status" value="1"/>
</dbReference>
<feature type="domain" description="Peptidase M16 N-terminal" evidence="2">
    <location>
        <begin position="54"/>
        <end position="179"/>
    </location>
</feature>
<feature type="domain" description="Peptidase M16 C-terminal" evidence="3">
    <location>
        <begin position="199"/>
        <end position="377"/>
    </location>
</feature>
<dbReference type="InterPro" id="IPR050361">
    <property type="entry name" value="MPP/UQCRC_Complex"/>
</dbReference>